<accession>A0A2Z6R8H9</accession>
<name>A0A2Z6R8H9_9GLOM</name>
<evidence type="ECO:0000313" key="2">
    <source>
        <dbReference type="EMBL" id="GBB97242.1"/>
    </source>
</evidence>
<feature type="region of interest" description="Disordered" evidence="1">
    <location>
        <begin position="342"/>
        <end position="375"/>
    </location>
</feature>
<organism evidence="2 3">
    <name type="scientific">Rhizophagus clarus</name>
    <dbReference type="NCBI Taxonomy" id="94130"/>
    <lineage>
        <taxon>Eukaryota</taxon>
        <taxon>Fungi</taxon>
        <taxon>Fungi incertae sedis</taxon>
        <taxon>Mucoromycota</taxon>
        <taxon>Glomeromycotina</taxon>
        <taxon>Glomeromycetes</taxon>
        <taxon>Glomerales</taxon>
        <taxon>Glomeraceae</taxon>
        <taxon>Rhizophagus</taxon>
    </lineage>
</organism>
<sequence>MANDKQTTRTMDEKYNNRINRSLQVGENCNALWPRGQNGDPTIYSSDSCHHCVGRSSLALEIQHKSTSEKEFRKPGCISGENAGDPCGQDCENGGDSVGSSIHGKSHIFHPERENQELLLRGSNSRGVWKNEGGEKCDIQSEQTGCESESKYDEYNIFKCPNREKIKRLQEFLGSLCRVNTMEGSSWNPKTPCNFIHPNDNPNGTDTSSMSSVQGNNKFDLSCNNSSLVVEMIANKSDSDRVAASLHLKIESIDLRVDGISSYLMEIAMCGFNHIIIIGEIHCGLLFLDCYERVFMWDSLVGIFLFCGNFFEALFEKPCEVPWAVSLDGTVWEVDPNILDSESPEECNSYLVKDKKKDKKKTKKKGKNKNQKKHH</sequence>
<evidence type="ECO:0000313" key="3">
    <source>
        <dbReference type="Proteomes" id="UP000247702"/>
    </source>
</evidence>
<gene>
    <name evidence="2" type="ORF">RclHR1_02950001</name>
</gene>
<feature type="compositionally biased region" description="Basic residues" evidence="1">
    <location>
        <begin position="354"/>
        <end position="375"/>
    </location>
</feature>
<dbReference type="EMBL" id="BEXD01002168">
    <property type="protein sequence ID" value="GBB97242.1"/>
    <property type="molecule type" value="Genomic_DNA"/>
</dbReference>
<dbReference type="Proteomes" id="UP000247702">
    <property type="component" value="Unassembled WGS sequence"/>
</dbReference>
<keyword evidence="3" id="KW-1185">Reference proteome</keyword>
<reference evidence="2 3" key="1">
    <citation type="submission" date="2017-11" db="EMBL/GenBank/DDBJ databases">
        <title>The genome of Rhizophagus clarus HR1 reveals common genetic basis of auxotrophy among arbuscular mycorrhizal fungi.</title>
        <authorList>
            <person name="Kobayashi Y."/>
        </authorList>
    </citation>
    <scope>NUCLEOTIDE SEQUENCE [LARGE SCALE GENOMIC DNA]</scope>
    <source>
        <strain evidence="2 3">HR1</strain>
    </source>
</reference>
<proteinExistence type="predicted"/>
<dbReference type="AlphaFoldDB" id="A0A2Z6R8H9"/>
<protein>
    <submittedName>
        <fullName evidence="2">Uncharacterized protein</fullName>
    </submittedName>
</protein>
<evidence type="ECO:0000256" key="1">
    <source>
        <dbReference type="SAM" id="MobiDB-lite"/>
    </source>
</evidence>
<comment type="caution">
    <text evidence="2">The sequence shown here is derived from an EMBL/GenBank/DDBJ whole genome shotgun (WGS) entry which is preliminary data.</text>
</comment>